<keyword evidence="2" id="KW-1185">Reference proteome</keyword>
<organism evidence="1 2">
    <name type="scientific">Gigaspora rosea</name>
    <dbReference type="NCBI Taxonomy" id="44941"/>
    <lineage>
        <taxon>Eukaryota</taxon>
        <taxon>Fungi</taxon>
        <taxon>Fungi incertae sedis</taxon>
        <taxon>Mucoromycota</taxon>
        <taxon>Glomeromycotina</taxon>
        <taxon>Glomeromycetes</taxon>
        <taxon>Diversisporales</taxon>
        <taxon>Gigasporaceae</taxon>
        <taxon>Gigaspora</taxon>
    </lineage>
</organism>
<dbReference type="Proteomes" id="UP000266673">
    <property type="component" value="Unassembled WGS sequence"/>
</dbReference>
<dbReference type="AlphaFoldDB" id="A0A397UDT6"/>
<reference evidence="1 2" key="1">
    <citation type="submission" date="2018-06" db="EMBL/GenBank/DDBJ databases">
        <title>Comparative genomics reveals the genomic features of Rhizophagus irregularis, R. cerebriforme, R. diaphanum and Gigaspora rosea, and their symbiotic lifestyle signature.</title>
        <authorList>
            <person name="Morin E."/>
            <person name="San Clemente H."/>
            <person name="Chen E.C.H."/>
            <person name="De La Providencia I."/>
            <person name="Hainaut M."/>
            <person name="Kuo A."/>
            <person name="Kohler A."/>
            <person name="Murat C."/>
            <person name="Tang N."/>
            <person name="Roy S."/>
            <person name="Loubradou J."/>
            <person name="Henrissat B."/>
            <person name="Grigoriev I.V."/>
            <person name="Corradi N."/>
            <person name="Roux C."/>
            <person name="Martin F.M."/>
        </authorList>
    </citation>
    <scope>NUCLEOTIDE SEQUENCE [LARGE SCALE GENOMIC DNA]</scope>
    <source>
        <strain evidence="1 2">DAOM 194757</strain>
    </source>
</reference>
<evidence type="ECO:0000313" key="2">
    <source>
        <dbReference type="Proteomes" id="UP000266673"/>
    </source>
</evidence>
<name>A0A397UDT6_9GLOM</name>
<protein>
    <submittedName>
        <fullName evidence="1">Uncharacterized protein</fullName>
    </submittedName>
</protein>
<dbReference type="EMBL" id="QKWP01001690">
    <property type="protein sequence ID" value="RIB07237.1"/>
    <property type="molecule type" value="Genomic_DNA"/>
</dbReference>
<proteinExistence type="predicted"/>
<evidence type="ECO:0000313" key="1">
    <source>
        <dbReference type="EMBL" id="RIB07237.1"/>
    </source>
</evidence>
<gene>
    <name evidence="1" type="ORF">C2G38_2215018</name>
</gene>
<comment type="caution">
    <text evidence="1">The sequence shown here is derived from an EMBL/GenBank/DDBJ whole genome shotgun (WGS) entry which is preliminary data.</text>
</comment>
<accession>A0A397UDT6</accession>
<sequence>MAASVEPSGGLLKLGTKSALFGITFGVVAKYAIRKTVGVTVGVFRSSDFEAREIFLTFLEVVEHALLESPFVQNGVIGIGACAVEVIICSRRCHWNWGVHC</sequence>